<feature type="transmembrane region" description="Helical" evidence="2">
    <location>
        <begin position="12"/>
        <end position="30"/>
    </location>
</feature>
<dbReference type="Pfam" id="PF09335">
    <property type="entry name" value="VTT_dom"/>
    <property type="match status" value="1"/>
</dbReference>
<name>A0ABU8FPJ3_9BACI</name>
<sequence>MLANLIDQLLQFFISLGYFGIALGLMIEIIPSEIVLSYAGFLVAKGELNFVGAVIAGTIGGTLAQIFLYWLGYYGGRPVVEKYGKYILIKKKHLDVAEEWFNRYGVGVIFSARFIPFVRHAISIPAGLAKMSLQRFTIYTVLAIIPWSILFIYFGEKLGGNWRHIKEYAADYTHYFAIAAILFIAVYIGMKLLKKRKTGR</sequence>
<feature type="transmembrane region" description="Helical" evidence="2">
    <location>
        <begin position="136"/>
        <end position="154"/>
    </location>
</feature>
<protein>
    <submittedName>
        <fullName evidence="4">DedA family protein</fullName>
    </submittedName>
</protein>
<dbReference type="InterPro" id="IPR051311">
    <property type="entry name" value="DedA_domain"/>
</dbReference>
<gene>
    <name evidence="4" type="ORF">WAX78_00150</name>
</gene>
<comment type="similarity">
    <text evidence="1">Belongs to the DedA family.</text>
</comment>
<dbReference type="RefSeq" id="WP_336480307.1">
    <property type="nucleotide sequence ID" value="NZ_JBAWSV010000001.1"/>
</dbReference>
<keyword evidence="2" id="KW-0472">Membrane</keyword>
<comment type="caution">
    <text evidence="4">The sequence shown here is derived from an EMBL/GenBank/DDBJ whole genome shotgun (WGS) entry which is preliminary data.</text>
</comment>
<evidence type="ECO:0000256" key="1">
    <source>
        <dbReference type="ARBA" id="ARBA00010792"/>
    </source>
</evidence>
<dbReference type="PANTHER" id="PTHR42709">
    <property type="entry name" value="ALKALINE PHOSPHATASE LIKE PROTEIN"/>
    <property type="match status" value="1"/>
</dbReference>
<reference evidence="4 5" key="1">
    <citation type="submission" date="2024-01" db="EMBL/GenBank/DDBJ databases">
        <title>Seven novel Bacillus-like species.</title>
        <authorList>
            <person name="Liu G."/>
        </authorList>
    </citation>
    <scope>NUCLEOTIDE SEQUENCE [LARGE SCALE GENOMIC DNA]</scope>
    <source>
        <strain evidence="4 5">FJAT-53711</strain>
    </source>
</reference>
<dbReference type="InterPro" id="IPR032816">
    <property type="entry name" value="VTT_dom"/>
</dbReference>
<organism evidence="4 5">
    <name type="scientific">Bacillus yunxiaonensis</name>
    <dbReference type="NCBI Taxonomy" id="3127665"/>
    <lineage>
        <taxon>Bacteria</taxon>
        <taxon>Bacillati</taxon>
        <taxon>Bacillota</taxon>
        <taxon>Bacilli</taxon>
        <taxon>Bacillales</taxon>
        <taxon>Bacillaceae</taxon>
        <taxon>Bacillus</taxon>
    </lineage>
</organism>
<dbReference type="Proteomes" id="UP001367922">
    <property type="component" value="Unassembled WGS sequence"/>
</dbReference>
<feature type="transmembrane region" description="Helical" evidence="2">
    <location>
        <begin position="50"/>
        <end position="72"/>
    </location>
</feature>
<dbReference type="PANTHER" id="PTHR42709:SF8">
    <property type="entry name" value="UNDECAPRENYL PHOSPHATE TRANSPORTER A"/>
    <property type="match status" value="1"/>
</dbReference>
<feature type="transmembrane region" description="Helical" evidence="2">
    <location>
        <begin position="174"/>
        <end position="193"/>
    </location>
</feature>
<dbReference type="EMBL" id="JBAWSV010000001">
    <property type="protein sequence ID" value="MEI4827885.1"/>
    <property type="molecule type" value="Genomic_DNA"/>
</dbReference>
<evidence type="ECO:0000313" key="5">
    <source>
        <dbReference type="Proteomes" id="UP001367922"/>
    </source>
</evidence>
<accession>A0ABU8FPJ3</accession>
<keyword evidence="2" id="KW-1133">Transmembrane helix</keyword>
<proteinExistence type="inferred from homology"/>
<evidence type="ECO:0000259" key="3">
    <source>
        <dbReference type="Pfam" id="PF09335"/>
    </source>
</evidence>
<evidence type="ECO:0000313" key="4">
    <source>
        <dbReference type="EMBL" id="MEI4827885.1"/>
    </source>
</evidence>
<evidence type="ECO:0000256" key="2">
    <source>
        <dbReference type="SAM" id="Phobius"/>
    </source>
</evidence>
<keyword evidence="5" id="KW-1185">Reference proteome</keyword>
<feature type="domain" description="VTT" evidence="3">
    <location>
        <begin position="30"/>
        <end position="156"/>
    </location>
</feature>
<keyword evidence="2" id="KW-0812">Transmembrane</keyword>